<organism evidence="1">
    <name type="scientific">Tetraselmis sp. GSL018</name>
    <dbReference type="NCBI Taxonomy" id="582737"/>
    <lineage>
        <taxon>Eukaryota</taxon>
        <taxon>Viridiplantae</taxon>
        <taxon>Chlorophyta</taxon>
        <taxon>core chlorophytes</taxon>
        <taxon>Chlorodendrophyceae</taxon>
        <taxon>Chlorodendrales</taxon>
        <taxon>Chlorodendraceae</taxon>
        <taxon>Tetraselmis</taxon>
    </lineage>
</organism>
<reference evidence="1" key="1">
    <citation type="submission" date="2014-05" db="EMBL/GenBank/DDBJ databases">
        <title>The transcriptome of the halophilic microalga Tetraselmis sp. GSL018 isolated from the Great Salt Lake, Utah.</title>
        <authorList>
            <person name="Jinkerson R.E."/>
            <person name="D'Adamo S."/>
            <person name="Posewitz M.C."/>
        </authorList>
    </citation>
    <scope>NUCLEOTIDE SEQUENCE</scope>
    <source>
        <strain evidence="1">GSL018</strain>
    </source>
</reference>
<proteinExistence type="predicted"/>
<feature type="non-terminal residue" evidence="1">
    <location>
        <position position="1"/>
    </location>
</feature>
<dbReference type="EMBL" id="GBEZ01007963">
    <property type="protein sequence ID" value="JAC77536.1"/>
    <property type="molecule type" value="Transcribed_RNA"/>
</dbReference>
<protein>
    <submittedName>
        <fullName evidence="1">Uncharacterized protein</fullName>
    </submittedName>
</protein>
<gene>
    <name evidence="1" type="ORF">TSPGSL018_17420</name>
</gene>
<accession>A0A061S420</accession>
<sequence length="41" mass="4701">FSGTRKSWLEPRIPAELFDSQALVMSKSQIVVITCPELFFK</sequence>
<dbReference type="AlphaFoldDB" id="A0A061S420"/>
<name>A0A061S420_9CHLO</name>
<evidence type="ECO:0000313" key="1">
    <source>
        <dbReference type="EMBL" id="JAC77536.1"/>
    </source>
</evidence>